<dbReference type="InterPro" id="IPR006829">
    <property type="entry name" value="LXG_dom"/>
</dbReference>
<reference evidence="4 5" key="1">
    <citation type="journal article" date="2013" name="BMC Genomics">
        <title>Phylogenetic relationship and virulence inference of Streptococcus Anginosus Group: curated annotation and whole-genome comparative analysis support distinct species designation.</title>
        <authorList>
            <person name="Olson A.B."/>
            <person name="Kent H."/>
            <person name="Sibley C.D."/>
            <person name="Grinwis M.E."/>
            <person name="Mabon P."/>
            <person name="Ouellette C."/>
            <person name="Tyson S."/>
            <person name="Graham M."/>
            <person name="Tyler S.D."/>
            <person name="Van Domselaar G."/>
            <person name="Surette M.G."/>
            <person name="Corbett C.R."/>
        </authorList>
    </citation>
    <scope>NUCLEOTIDE SEQUENCE [LARGE SCALE GENOMIC DNA]</scope>
    <source>
        <strain evidence="4 5">B196</strain>
    </source>
</reference>
<evidence type="ECO:0000256" key="1">
    <source>
        <dbReference type="ARBA" id="ARBA00034117"/>
    </source>
</evidence>
<dbReference type="OrthoDB" id="2218681at2"/>
<comment type="similarity">
    <text evidence="1">In the N-terminal section; belongs to the LXG family.</text>
</comment>
<keyword evidence="6" id="KW-0479">Metal-binding</keyword>
<sequence>MSIKMDLGKSQAQADSVKKMCQAQMAGYQALQQSIQVFANDTESLKGKAYDSARAYFSTILLPLAQGSELYAESLQKAIAKLPEEYQARVDTKSWDEEDLLRLIRQEEEQIHQLEAIYESISRLEISRTEKQNLRRTNTDLIRGHQANKRVYEVILEGLRVYDTYSATLFEELEEIDLQLQRGLAQAERSWDSKSKTFTLPSDLSWSKRLSAYAALKDLTLSKQDKVFLEHLMTEYGFDSTTARQILKLKQGLERKFSSIFDDYTQEERDYLLFRIIGSVSYNGVKWDETAGYLSRYFYKEVVSNPVTGEKQKVPKSLLDIFQELGLSKAEAKQLQYNLSLQHEMAGGTLSTTGDMVKQDPDYYETAKNSYKLVYGTTEGFDKFWDERLKAYSNDGRGNADFTHQSITMATHLNPTSVQLSDIYGGRKHVKNLAGWEGDTTYNANERKPSIGEDDYKADLDSVNIIGRMKKGQSYQSAMSSYYSDVQKGHSVREKEFLKNKDWEKVKKTIYDSLVPNGINKNADSVVKDYIAKNYPDVSKFLSRLESVAGGQ</sequence>
<dbReference type="RefSeq" id="WP_021003156.1">
    <property type="nucleotide sequence ID" value="NC_022246.1"/>
</dbReference>
<gene>
    <name evidence="4" type="ORF">SIR_1489</name>
</gene>
<keyword evidence="2" id="KW-0175">Coiled coil</keyword>
<feature type="binding site" evidence="6">
    <location>
        <position position="534"/>
    </location>
    <ligand>
        <name>Ca(2+)</name>
        <dbReference type="ChEBI" id="CHEBI:29108"/>
        <label>3</label>
    </ligand>
</feature>
<accession>T1ZG69</accession>
<dbReference type="HOGENOM" id="CLU_036398_0_0_9"/>
<organism evidence="4 5">
    <name type="scientific">Streptococcus intermedius B196</name>
    <dbReference type="NCBI Taxonomy" id="862967"/>
    <lineage>
        <taxon>Bacteria</taxon>
        <taxon>Bacillati</taxon>
        <taxon>Bacillota</taxon>
        <taxon>Bacilli</taxon>
        <taxon>Lactobacillales</taxon>
        <taxon>Streptococcaceae</taxon>
        <taxon>Streptococcus</taxon>
        <taxon>Streptococcus anginosus group</taxon>
    </lineage>
</organism>
<evidence type="ECO:0007829" key="6">
    <source>
        <dbReference type="PDB" id="5UKH"/>
    </source>
</evidence>
<dbReference type="PDBsum" id="5UKH"/>
<reference evidence="6" key="2">
    <citation type="journal article" date="2017" name="Elife">
        <title>A broadly distributed toxin family mediates contact-dependent antagonism between gram-positive bacteria.</title>
        <authorList>
            <person name="Whitney J.C."/>
            <person name="Peterson S.B."/>
            <person name="Kim J."/>
            <person name="Pazos M."/>
            <person name="Verster A.J."/>
            <person name="Radey M.C."/>
            <person name="Kulasekara H.D."/>
            <person name="Ching M.Q."/>
            <person name="Bullen N.P."/>
            <person name="Bryant D."/>
            <person name="Goo Y.A."/>
            <person name="Surette M.G."/>
            <person name="Borenstein E."/>
            <person name="Vollmer W."/>
            <person name="Mougous J.D."/>
        </authorList>
    </citation>
    <scope>X-RAY CRYSTALLOGRAPHY (1.98 ANGSTROMS) OF 201-552 IN COMPLEX WITH CA(2+)</scope>
</reference>
<protein>
    <recommendedName>
        <fullName evidence="3">LXG domain-containing protein</fullName>
    </recommendedName>
</protein>
<dbReference type="KEGG" id="sib:SIR_1489"/>
<dbReference type="PATRIC" id="fig|862967.3.peg.1501"/>
<feature type="binding site" evidence="6">
    <location>
        <position position="401"/>
    </location>
    <ligand>
        <name>Ca(2+)</name>
        <dbReference type="ChEBI" id="CHEBI:29108"/>
        <label>1</label>
    </ligand>
</feature>
<name>T1ZG69_STRIT</name>
<feature type="domain" description="LXG" evidence="3">
    <location>
        <begin position="1"/>
        <end position="227"/>
    </location>
</feature>
<dbReference type="AlphaFoldDB" id="T1ZG69"/>
<dbReference type="eggNOG" id="COG5444">
    <property type="taxonomic scope" value="Bacteria"/>
</dbReference>
<keyword evidence="6" id="KW-0002">3D-structure</keyword>
<dbReference type="Proteomes" id="UP000016233">
    <property type="component" value="Chromosome"/>
</dbReference>
<dbReference type="Pfam" id="PF04740">
    <property type="entry name" value="LXG"/>
    <property type="match status" value="1"/>
</dbReference>
<keyword evidence="6" id="KW-0106">Calcium</keyword>
<dbReference type="GO" id="GO:0046872">
    <property type="term" value="F:metal ion binding"/>
    <property type="evidence" value="ECO:0007669"/>
    <property type="project" value="UniProtKB-KW"/>
</dbReference>
<dbReference type="PROSITE" id="PS51756">
    <property type="entry name" value="LXG"/>
    <property type="match status" value="1"/>
</dbReference>
<keyword evidence="5" id="KW-1185">Reference proteome</keyword>
<evidence type="ECO:0000259" key="3">
    <source>
        <dbReference type="PROSITE" id="PS51756"/>
    </source>
</evidence>
<proteinExistence type="evidence at protein level"/>
<evidence type="ECO:0000313" key="5">
    <source>
        <dbReference type="Proteomes" id="UP000016233"/>
    </source>
</evidence>
<feature type="binding site" evidence="6">
    <location>
        <position position="455"/>
    </location>
    <ligand>
        <name>Ca(2+)</name>
        <dbReference type="ChEBI" id="CHEBI:29108"/>
        <label>1</label>
    </ligand>
</feature>
<dbReference type="SMR" id="T1ZG69"/>
<dbReference type="PDB" id="5UKH">
    <property type="method" value="X-ray"/>
    <property type="resolution" value="1.98 A"/>
    <property type="chains" value="A=201-552"/>
</dbReference>
<feature type="binding site" evidence="6">
    <location>
        <position position="499"/>
    </location>
    <ligand>
        <name>Ca(2+)</name>
        <dbReference type="ChEBI" id="CHEBI:29108"/>
        <label>2</label>
    </ligand>
</feature>
<evidence type="ECO:0000256" key="2">
    <source>
        <dbReference type="SAM" id="Coils"/>
    </source>
</evidence>
<feature type="coiled-coil region" evidence="2">
    <location>
        <begin position="97"/>
        <end position="124"/>
    </location>
</feature>
<feature type="binding site" evidence="6">
    <location>
        <position position="454"/>
    </location>
    <ligand>
        <name>Ca(2+)</name>
        <dbReference type="ChEBI" id="CHEBI:29108"/>
        <label>1</label>
    </ligand>
</feature>
<evidence type="ECO:0000313" key="4">
    <source>
        <dbReference type="EMBL" id="AGU76840.1"/>
    </source>
</evidence>
<dbReference type="EMBL" id="CP003857">
    <property type="protein sequence ID" value="AGU76840.1"/>
    <property type="molecule type" value="Genomic_DNA"/>
</dbReference>